<dbReference type="SUPFAM" id="SSF53474">
    <property type="entry name" value="alpha/beta-Hydrolases"/>
    <property type="match status" value="1"/>
</dbReference>
<protein>
    <recommendedName>
        <fullName evidence="2">AB hydrolase-1 domain-containing protein</fullName>
    </recommendedName>
</protein>
<dbReference type="RefSeq" id="XP_064656958.1">
    <property type="nucleotide sequence ID" value="XM_064805116.1"/>
</dbReference>
<keyword evidence="1" id="KW-0472">Membrane</keyword>
<feature type="domain" description="AB hydrolase-1" evidence="2">
    <location>
        <begin position="105"/>
        <end position="423"/>
    </location>
</feature>
<dbReference type="InterPro" id="IPR029058">
    <property type="entry name" value="AB_hydrolase_fold"/>
</dbReference>
<dbReference type="InterPro" id="IPR000073">
    <property type="entry name" value="AB_hydrolase_1"/>
</dbReference>
<reference evidence="3 4" key="1">
    <citation type="submission" date="2023-08" db="EMBL/GenBank/DDBJ databases">
        <title>Black Yeasts Isolated from many extreme environments.</title>
        <authorList>
            <person name="Coleine C."/>
            <person name="Stajich J.E."/>
            <person name="Selbmann L."/>
        </authorList>
    </citation>
    <scope>NUCLEOTIDE SEQUENCE [LARGE SCALE GENOMIC DNA]</scope>
    <source>
        <strain evidence="3 4">CCFEE 5935</strain>
    </source>
</reference>
<gene>
    <name evidence="3" type="ORF">LTR77_007880</name>
</gene>
<evidence type="ECO:0000259" key="2">
    <source>
        <dbReference type="Pfam" id="PF12697"/>
    </source>
</evidence>
<dbReference type="Proteomes" id="UP001337655">
    <property type="component" value="Unassembled WGS sequence"/>
</dbReference>
<keyword evidence="1" id="KW-0812">Transmembrane</keyword>
<evidence type="ECO:0000313" key="4">
    <source>
        <dbReference type="Proteomes" id="UP001337655"/>
    </source>
</evidence>
<name>A0AAV9P758_9PEZI</name>
<dbReference type="EMBL" id="JAVRRT010000012">
    <property type="protein sequence ID" value="KAK5167150.1"/>
    <property type="molecule type" value="Genomic_DNA"/>
</dbReference>
<accession>A0AAV9P758</accession>
<comment type="caution">
    <text evidence="3">The sequence shown here is derived from an EMBL/GenBank/DDBJ whole genome shotgun (WGS) entry which is preliminary data.</text>
</comment>
<keyword evidence="1" id="KW-1133">Transmembrane helix</keyword>
<dbReference type="Gene3D" id="3.40.50.1820">
    <property type="entry name" value="alpha/beta hydrolase"/>
    <property type="match status" value="1"/>
</dbReference>
<dbReference type="AlphaFoldDB" id="A0AAV9P758"/>
<evidence type="ECO:0000256" key="1">
    <source>
        <dbReference type="SAM" id="Phobius"/>
    </source>
</evidence>
<sequence>MPISAGRVFGFIEGVLSLIILAILSYLDKSSNPSNDELGEEVAKGTWNDPALLELSSSNAAIAQDDLWSLDVREGDIVHKLLTLPDGLQLHYISPAKAEQRRDLIIFLHGFPDSCFVWSRMLRSSLSEHATLVALDLPGYGGSDGLPNYGPDCMLSAIEVAIKELKQQYGVNGAPKSNESRCIVVGHDWGGAIASRVAAETEGLIDHLVLINSVFPPHAAGMVKGRIDRARQLVSSRPQGWLRSARDEIGCVGSQLLKSHYIFLFNLPFFSARRFPSIMRYLLNWCYKKASKHDGSLSSTYAASLGPSVAQCHEEASKSVYSASVLARAMAQPDAIWDERIRLYRERLASGRWTRASNSAHSPALPGRRYIRCPSTVLFGIRDEALDPSIFMEGIDDYVRPTSGYKGLAVSIQGVGHWSPLHPLGADVLEQVLTSHITATKSGVKQLETVKDRLQGSSVLHKVSVREMK</sequence>
<feature type="transmembrane region" description="Helical" evidence="1">
    <location>
        <begin position="7"/>
        <end position="27"/>
    </location>
</feature>
<dbReference type="GeneID" id="89929215"/>
<dbReference type="PANTHER" id="PTHR43329">
    <property type="entry name" value="EPOXIDE HYDROLASE"/>
    <property type="match status" value="1"/>
</dbReference>
<evidence type="ECO:0000313" key="3">
    <source>
        <dbReference type="EMBL" id="KAK5167150.1"/>
    </source>
</evidence>
<keyword evidence="4" id="KW-1185">Reference proteome</keyword>
<proteinExistence type="predicted"/>
<organism evidence="3 4">
    <name type="scientific">Saxophila tyrrhenica</name>
    <dbReference type="NCBI Taxonomy" id="1690608"/>
    <lineage>
        <taxon>Eukaryota</taxon>
        <taxon>Fungi</taxon>
        <taxon>Dikarya</taxon>
        <taxon>Ascomycota</taxon>
        <taxon>Pezizomycotina</taxon>
        <taxon>Dothideomycetes</taxon>
        <taxon>Dothideomycetidae</taxon>
        <taxon>Mycosphaerellales</taxon>
        <taxon>Extremaceae</taxon>
        <taxon>Saxophila</taxon>
    </lineage>
</organism>
<dbReference type="Pfam" id="PF12697">
    <property type="entry name" value="Abhydrolase_6"/>
    <property type="match status" value="1"/>
</dbReference>